<keyword evidence="1" id="KW-1133">Transmembrane helix</keyword>
<gene>
    <name evidence="2" type="ORF">MC7420_184</name>
</gene>
<dbReference type="Proteomes" id="UP000003835">
    <property type="component" value="Unassembled WGS sequence"/>
</dbReference>
<keyword evidence="1" id="KW-0812">Transmembrane</keyword>
<dbReference type="AlphaFoldDB" id="B4VL29"/>
<accession>B4VL29</accession>
<evidence type="ECO:0000313" key="2">
    <source>
        <dbReference type="EMBL" id="EDX77047.1"/>
    </source>
</evidence>
<keyword evidence="3" id="KW-1185">Reference proteome</keyword>
<feature type="transmembrane region" description="Helical" evidence="1">
    <location>
        <begin position="15"/>
        <end position="36"/>
    </location>
</feature>
<sequence length="40" mass="4503">MNKFSLTTLSKSNKLKYTILGLLTIAMAYLVWGVIIELTI</sequence>
<keyword evidence="1" id="KW-0472">Membrane</keyword>
<evidence type="ECO:0000256" key="1">
    <source>
        <dbReference type="SAM" id="Phobius"/>
    </source>
</evidence>
<dbReference type="HOGENOM" id="CLU_3287955_0_0_3"/>
<dbReference type="STRING" id="118168.MC7420_184"/>
<dbReference type="EMBL" id="DS989844">
    <property type="protein sequence ID" value="EDX77047.1"/>
    <property type="molecule type" value="Genomic_DNA"/>
</dbReference>
<evidence type="ECO:0000313" key="3">
    <source>
        <dbReference type="Proteomes" id="UP000003835"/>
    </source>
</evidence>
<proteinExistence type="predicted"/>
<protein>
    <submittedName>
        <fullName evidence="2">Uncharacterized protein</fullName>
    </submittedName>
</protein>
<name>B4VL29_9CYAN</name>
<dbReference type="RefSeq" id="WP_006099160.1">
    <property type="nucleotide sequence ID" value="NZ_DS989844.1"/>
</dbReference>
<organism evidence="2 3">
    <name type="scientific">Coleofasciculus chthonoplastes PCC 7420</name>
    <dbReference type="NCBI Taxonomy" id="118168"/>
    <lineage>
        <taxon>Bacteria</taxon>
        <taxon>Bacillati</taxon>
        <taxon>Cyanobacteriota</taxon>
        <taxon>Cyanophyceae</taxon>
        <taxon>Coleofasciculales</taxon>
        <taxon>Coleofasciculaceae</taxon>
        <taxon>Coleofasciculus</taxon>
    </lineage>
</organism>
<reference evidence="2 3" key="1">
    <citation type="submission" date="2008-07" db="EMBL/GenBank/DDBJ databases">
        <authorList>
            <person name="Tandeau de Marsac N."/>
            <person name="Ferriera S."/>
            <person name="Johnson J."/>
            <person name="Kravitz S."/>
            <person name="Beeson K."/>
            <person name="Sutton G."/>
            <person name="Rogers Y.-H."/>
            <person name="Friedman R."/>
            <person name="Frazier M."/>
            <person name="Venter J.C."/>
        </authorList>
    </citation>
    <scope>NUCLEOTIDE SEQUENCE [LARGE SCALE GENOMIC DNA]</scope>
    <source>
        <strain evidence="2 3">PCC 7420</strain>
    </source>
</reference>